<organism evidence="1">
    <name type="scientific">Aegilops tauschii</name>
    <name type="common">Tausch's goatgrass</name>
    <name type="synonym">Aegilops squarrosa</name>
    <dbReference type="NCBI Taxonomy" id="37682"/>
    <lineage>
        <taxon>Eukaryota</taxon>
        <taxon>Viridiplantae</taxon>
        <taxon>Streptophyta</taxon>
        <taxon>Embryophyta</taxon>
        <taxon>Tracheophyta</taxon>
        <taxon>Spermatophyta</taxon>
        <taxon>Magnoliopsida</taxon>
        <taxon>Liliopsida</taxon>
        <taxon>Poales</taxon>
        <taxon>Poaceae</taxon>
        <taxon>BOP clade</taxon>
        <taxon>Pooideae</taxon>
        <taxon>Triticodae</taxon>
        <taxon>Triticeae</taxon>
        <taxon>Triticinae</taxon>
        <taxon>Aegilops</taxon>
    </lineage>
</organism>
<protein>
    <recommendedName>
        <fullName evidence="2">GCK domain-containing protein</fullName>
    </recommendedName>
</protein>
<evidence type="ECO:0008006" key="2">
    <source>
        <dbReference type="Google" id="ProtNLM"/>
    </source>
</evidence>
<name>M8CKR0_AEGTA</name>
<reference evidence="1" key="1">
    <citation type="submission" date="2015-06" db="UniProtKB">
        <authorList>
            <consortium name="EnsemblPlants"/>
        </authorList>
    </citation>
    <scope>IDENTIFICATION</scope>
</reference>
<sequence length="108" mass="12476">MGNLVSMAETSRHMKEGGCLDEFRAARKKCRRDAVEGLRSSSNCVLADEACVRATVTLRECLGRNETWFEDQIARMDSGLDEDLQPSREQVMDESLRDFRWWTGMRRN</sequence>
<evidence type="ECO:0000313" key="1">
    <source>
        <dbReference type="EnsemblPlants" id="EMT23991"/>
    </source>
</evidence>
<accession>M8CKR0</accession>
<dbReference type="AlphaFoldDB" id="M8CKR0"/>
<dbReference type="EnsemblPlants" id="EMT23991">
    <property type="protein sequence ID" value="EMT23991"/>
    <property type="gene ID" value="F775_09273"/>
</dbReference>
<proteinExistence type="predicted"/>